<keyword evidence="6" id="KW-0677">Repeat</keyword>
<feature type="chain" id="PRO_5005119970" description="Protein disulfide-isomerase" evidence="13">
    <location>
        <begin position="22"/>
        <end position="497"/>
    </location>
</feature>
<gene>
    <name evidence="16" type="ORF">RF55_1574</name>
</gene>
<comment type="catalytic activity">
    <reaction evidence="1 13">
        <text>Catalyzes the rearrangement of -S-S- bonds in proteins.</text>
        <dbReference type="EC" id="5.3.4.1"/>
    </reaction>
</comment>
<protein>
    <recommendedName>
        <fullName evidence="4 13">Protein disulfide-isomerase</fullName>
        <ecNumber evidence="4 13">5.3.4.1</ecNumber>
    </recommendedName>
</protein>
<feature type="compositionally biased region" description="Acidic residues" evidence="14">
    <location>
        <begin position="481"/>
        <end position="490"/>
    </location>
</feature>
<evidence type="ECO:0000256" key="2">
    <source>
        <dbReference type="ARBA" id="ARBA00004319"/>
    </source>
</evidence>
<dbReference type="InterPro" id="IPR036249">
    <property type="entry name" value="Thioredoxin-like_sf"/>
</dbReference>
<dbReference type="PANTHER" id="PTHR18929">
    <property type="entry name" value="PROTEIN DISULFIDE ISOMERASE"/>
    <property type="match status" value="1"/>
</dbReference>
<evidence type="ECO:0000256" key="3">
    <source>
        <dbReference type="ARBA" id="ARBA00006347"/>
    </source>
</evidence>
<feature type="domain" description="Thioredoxin" evidence="15">
    <location>
        <begin position="333"/>
        <end position="474"/>
    </location>
</feature>
<dbReference type="GO" id="GO:0005788">
    <property type="term" value="C:endoplasmic reticulum lumen"/>
    <property type="evidence" value="ECO:0007669"/>
    <property type="project" value="UniProtKB-SubCell"/>
</dbReference>
<comment type="caution">
    <text evidence="16">The sequence shown here is derived from an EMBL/GenBank/DDBJ whole genome shotgun (WGS) entry which is preliminary data.</text>
</comment>
<feature type="domain" description="Thioredoxin" evidence="15">
    <location>
        <begin position="12"/>
        <end position="134"/>
    </location>
</feature>
<evidence type="ECO:0000313" key="17">
    <source>
        <dbReference type="Proteomes" id="UP000036403"/>
    </source>
</evidence>
<dbReference type="CDD" id="cd02995">
    <property type="entry name" value="PDI_a_PDI_a'_C"/>
    <property type="match status" value="1"/>
</dbReference>
<reference evidence="16 17" key="1">
    <citation type="submission" date="2015-04" db="EMBL/GenBank/DDBJ databases">
        <title>Lasius niger genome sequencing.</title>
        <authorList>
            <person name="Konorov E.A."/>
            <person name="Nikitin M.A."/>
            <person name="Kirill M.V."/>
            <person name="Chang P."/>
        </authorList>
    </citation>
    <scope>NUCLEOTIDE SEQUENCE [LARGE SCALE GENOMIC DNA]</scope>
    <source>
        <tissue evidence="16">Whole</tissue>
    </source>
</reference>
<dbReference type="SUPFAM" id="SSF52833">
    <property type="entry name" value="Thioredoxin-like"/>
    <property type="match status" value="4"/>
</dbReference>
<keyword evidence="17" id="KW-1185">Reference proteome</keyword>
<proteinExistence type="inferred from homology"/>
<evidence type="ECO:0000256" key="5">
    <source>
        <dbReference type="ARBA" id="ARBA00022729"/>
    </source>
</evidence>
<dbReference type="PRINTS" id="PR00421">
    <property type="entry name" value="THIOREDOXIN"/>
</dbReference>
<feature type="region of interest" description="Disordered" evidence="14">
    <location>
        <begin position="475"/>
        <end position="497"/>
    </location>
</feature>
<dbReference type="EMBL" id="LBMM01000553">
    <property type="protein sequence ID" value="KMQ98073.1"/>
    <property type="molecule type" value="Genomic_DNA"/>
</dbReference>
<dbReference type="InterPro" id="IPR013766">
    <property type="entry name" value="Thioredoxin_domain"/>
</dbReference>
<dbReference type="InterPro" id="IPR005788">
    <property type="entry name" value="PDI_thioredoxin-like_dom"/>
</dbReference>
<evidence type="ECO:0000256" key="6">
    <source>
        <dbReference type="ARBA" id="ARBA00022737"/>
    </source>
</evidence>
<sequence>MRSFVGEFCFAALCLVAACLAKIEIDEGVLVVTKDNFDSVIQDNEFVLLEFYAPWCGHCKALAPEYAKAAKKLEDAKSTVKLGKVDATIETQLAEKHGVRGYPTLKFYRKGTAIEYTGGRQADDIVNWLNKKTGSPAKDLPTVDEANAFIEAHNVVVIGFFKDVTSDAAKVFLEVSNAMDDHVFGITSTDEVLKEYEIEDGKIVLFKKFDEGKAVYDGEVTIKDVQNFISVYSLPLVVEFNQDTAQKIFSGDIKSHLLVFLSNAAGHFEKYRDEIHEPAKKYRGEVLFVTIDCDATDHERILEFFGLKKEDVPAMRLIQLEQDMAKYKPENPEITAENVLEFVTAFVEGKLKRHLLTQDLPEDWDKNPVKVLVGTNFHEIAYDKEKDVLVEFYAPWCGHCQQLVPIYDQLGERFKDNDKLVIAKMDATANELEDIKVSSFPTLTLYKKETNQAVEYSGDRTLEGLTKFIETGGEYGQAVEEAQEEDEDDDVPRKDEL</sequence>
<dbReference type="NCBIfam" id="TIGR01126">
    <property type="entry name" value="pdi_dom"/>
    <property type="match status" value="2"/>
</dbReference>
<dbReference type="Pfam" id="PF13848">
    <property type="entry name" value="Thioredoxin_6"/>
    <property type="match status" value="1"/>
</dbReference>
<dbReference type="OrthoDB" id="72053at2759"/>
<dbReference type="InterPro" id="IPR017937">
    <property type="entry name" value="Thioredoxin_CS"/>
</dbReference>
<dbReference type="NCBIfam" id="TIGR01130">
    <property type="entry name" value="ER_PDI_fam"/>
    <property type="match status" value="1"/>
</dbReference>
<keyword evidence="9 13" id="KW-0413">Isomerase</keyword>
<evidence type="ECO:0000256" key="10">
    <source>
        <dbReference type="ARBA" id="ARBA00023284"/>
    </source>
</evidence>
<dbReference type="Gene3D" id="3.40.30.10">
    <property type="entry name" value="Glutaredoxin"/>
    <property type="match status" value="4"/>
</dbReference>
<dbReference type="PROSITE" id="PS00194">
    <property type="entry name" value="THIOREDOXIN_1"/>
    <property type="match status" value="2"/>
</dbReference>
<keyword evidence="5 13" id="KW-0732">Signal</keyword>
<evidence type="ECO:0000256" key="13">
    <source>
        <dbReference type="RuleBase" id="RU361130"/>
    </source>
</evidence>
<evidence type="ECO:0000256" key="11">
    <source>
        <dbReference type="PIRSR" id="PIRSR605792-51"/>
    </source>
</evidence>
<dbReference type="Pfam" id="PF00085">
    <property type="entry name" value="Thioredoxin"/>
    <property type="match status" value="2"/>
</dbReference>
<dbReference type="GO" id="GO:0034976">
    <property type="term" value="P:response to endoplasmic reticulum stress"/>
    <property type="evidence" value="ECO:0007669"/>
    <property type="project" value="TreeGrafter"/>
</dbReference>
<keyword evidence="10 11" id="KW-0676">Redox-active center</keyword>
<dbReference type="InterPro" id="IPR005792">
    <property type="entry name" value="Prot_disulphide_isomerase"/>
</dbReference>
<organism evidence="16 17">
    <name type="scientific">Lasius niger</name>
    <name type="common">Black garden ant</name>
    <dbReference type="NCBI Taxonomy" id="67767"/>
    <lineage>
        <taxon>Eukaryota</taxon>
        <taxon>Metazoa</taxon>
        <taxon>Ecdysozoa</taxon>
        <taxon>Arthropoda</taxon>
        <taxon>Hexapoda</taxon>
        <taxon>Insecta</taxon>
        <taxon>Pterygota</taxon>
        <taxon>Neoptera</taxon>
        <taxon>Endopterygota</taxon>
        <taxon>Hymenoptera</taxon>
        <taxon>Apocrita</taxon>
        <taxon>Aculeata</taxon>
        <taxon>Formicoidea</taxon>
        <taxon>Formicidae</taxon>
        <taxon>Formicinae</taxon>
        <taxon>Lasius</taxon>
        <taxon>Lasius</taxon>
    </lineage>
</organism>
<comment type="similarity">
    <text evidence="3 12">Belongs to the protein disulfide isomerase family.</text>
</comment>
<dbReference type="FunFam" id="3.40.30.10:FF:000023">
    <property type="entry name" value="Protein disulfide-isomerase"/>
    <property type="match status" value="1"/>
</dbReference>
<evidence type="ECO:0000256" key="7">
    <source>
        <dbReference type="ARBA" id="ARBA00022824"/>
    </source>
</evidence>
<dbReference type="GO" id="GO:0003756">
    <property type="term" value="F:protein disulfide isomerase activity"/>
    <property type="evidence" value="ECO:0007669"/>
    <property type="project" value="UniProtKB-EC"/>
</dbReference>
<keyword evidence="7" id="KW-0256">Endoplasmic reticulum</keyword>
<evidence type="ECO:0000256" key="1">
    <source>
        <dbReference type="ARBA" id="ARBA00001182"/>
    </source>
</evidence>
<feature type="disulfide bond" description="Redox-active" evidence="11">
    <location>
        <begin position="56"/>
        <end position="59"/>
    </location>
</feature>
<name>A0A0J7L6A5_LASNI</name>
<comment type="subcellular location">
    <subcellularLocation>
        <location evidence="2">Endoplasmic reticulum lumen</location>
    </subcellularLocation>
</comment>
<dbReference type="AlphaFoldDB" id="A0A0J7L6A5"/>
<evidence type="ECO:0000256" key="12">
    <source>
        <dbReference type="RuleBase" id="RU004208"/>
    </source>
</evidence>
<dbReference type="PROSITE" id="PS51352">
    <property type="entry name" value="THIOREDOXIN_2"/>
    <property type="match status" value="2"/>
</dbReference>
<keyword evidence="8 11" id="KW-1015">Disulfide bond</keyword>
<dbReference type="CDD" id="cd02982">
    <property type="entry name" value="PDI_b'_family"/>
    <property type="match status" value="1"/>
</dbReference>
<dbReference type="PaxDb" id="67767-A0A0J7L6A5"/>
<feature type="signal peptide" evidence="13">
    <location>
        <begin position="1"/>
        <end position="21"/>
    </location>
</feature>
<dbReference type="CDD" id="cd02961">
    <property type="entry name" value="PDI_a_family"/>
    <property type="match status" value="1"/>
</dbReference>
<dbReference type="EC" id="5.3.4.1" evidence="4 13"/>
<dbReference type="FunFam" id="3.40.30.10:FF:000042">
    <property type="entry name" value="protein disulfide-isomerase A2"/>
    <property type="match status" value="1"/>
</dbReference>
<evidence type="ECO:0000256" key="9">
    <source>
        <dbReference type="ARBA" id="ARBA00023235"/>
    </source>
</evidence>
<dbReference type="CDD" id="cd02981">
    <property type="entry name" value="PDI_b_family"/>
    <property type="match status" value="1"/>
</dbReference>
<evidence type="ECO:0000313" key="16">
    <source>
        <dbReference type="EMBL" id="KMQ98073.1"/>
    </source>
</evidence>
<dbReference type="GO" id="GO:0006457">
    <property type="term" value="P:protein folding"/>
    <property type="evidence" value="ECO:0007669"/>
    <property type="project" value="TreeGrafter"/>
</dbReference>
<dbReference type="FunFam" id="3.40.30.10:FF:000027">
    <property type="entry name" value="protein disulfide-isomerase A2"/>
    <property type="match status" value="1"/>
</dbReference>
<accession>A0A0J7L6A5</accession>
<evidence type="ECO:0000256" key="8">
    <source>
        <dbReference type="ARBA" id="ARBA00023157"/>
    </source>
</evidence>
<feature type="disulfide bond" description="Redox-active" evidence="11">
    <location>
        <begin position="397"/>
        <end position="400"/>
    </location>
</feature>
<dbReference type="Proteomes" id="UP000036403">
    <property type="component" value="Unassembled WGS sequence"/>
</dbReference>
<evidence type="ECO:0000259" key="15">
    <source>
        <dbReference type="PROSITE" id="PS51352"/>
    </source>
</evidence>
<evidence type="ECO:0000256" key="14">
    <source>
        <dbReference type="SAM" id="MobiDB-lite"/>
    </source>
</evidence>
<dbReference type="FunFam" id="3.40.30.10:FF:000030">
    <property type="entry name" value="Protein disulfide-isomerase"/>
    <property type="match status" value="1"/>
</dbReference>
<evidence type="ECO:0000256" key="4">
    <source>
        <dbReference type="ARBA" id="ARBA00012723"/>
    </source>
</evidence>
<dbReference type="PANTHER" id="PTHR18929:SF240">
    <property type="entry name" value="PROTEIN DISULFIDE-ISOMERASE"/>
    <property type="match status" value="1"/>
</dbReference>
<dbReference type="PROSITE" id="PS51257">
    <property type="entry name" value="PROKAR_LIPOPROTEIN"/>
    <property type="match status" value="1"/>
</dbReference>
<dbReference type="STRING" id="67767.A0A0J7L6A5"/>